<dbReference type="Proteomes" id="UP000318681">
    <property type="component" value="Unassembled WGS sequence"/>
</dbReference>
<name>A0A558R2T5_9SPHN</name>
<protein>
    <submittedName>
        <fullName evidence="1">DUF177 domain-containing protein</fullName>
    </submittedName>
</protein>
<proteinExistence type="predicted"/>
<gene>
    <name evidence="1" type="ORF">FOY91_11605</name>
</gene>
<organism evidence="1 2">
    <name type="scientific">Alterirhizorhabdus solaris</name>
    <dbReference type="NCBI Taxonomy" id="2529389"/>
    <lineage>
        <taxon>Bacteria</taxon>
        <taxon>Pseudomonadati</taxon>
        <taxon>Pseudomonadota</taxon>
        <taxon>Alphaproteobacteria</taxon>
        <taxon>Sphingomonadales</taxon>
        <taxon>Rhizorhabdaceae</taxon>
        <taxon>Alterirhizorhabdus</taxon>
    </lineage>
</organism>
<reference evidence="1 2" key="1">
    <citation type="submission" date="2019-07" db="EMBL/GenBank/DDBJ databases">
        <title>Sphingomonas solaris sp. nov., isolated from a solar panel from Boston, Massachusetts.</title>
        <authorList>
            <person name="Tanner K."/>
            <person name="Pascual J."/>
            <person name="Mancuso C."/>
            <person name="Pereto J."/>
            <person name="Khalil A."/>
            <person name="Vilanova C."/>
        </authorList>
    </citation>
    <scope>NUCLEOTIDE SEQUENCE [LARGE SCALE GENOMIC DNA]</scope>
    <source>
        <strain evidence="1 2">R4DWN</strain>
    </source>
</reference>
<dbReference type="OrthoDB" id="8443793at2"/>
<dbReference type="RefSeq" id="WP_145151805.1">
    <property type="nucleotide sequence ID" value="NZ_VNIM01000043.1"/>
</dbReference>
<keyword evidence="2" id="KW-1185">Reference proteome</keyword>
<dbReference type="InterPro" id="IPR003772">
    <property type="entry name" value="YceD"/>
</dbReference>
<comment type="caution">
    <text evidence="1">The sequence shown here is derived from an EMBL/GenBank/DDBJ whole genome shotgun (WGS) entry which is preliminary data.</text>
</comment>
<dbReference type="Pfam" id="PF02620">
    <property type="entry name" value="YceD"/>
    <property type="match status" value="1"/>
</dbReference>
<dbReference type="EMBL" id="VNIM01000043">
    <property type="protein sequence ID" value="TVV73693.1"/>
    <property type="molecule type" value="Genomic_DNA"/>
</dbReference>
<dbReference type="AlphaFoldDB" id="A0A558R2T5"/>
<sequence length="176" mass="18786">MSDIANEFARPARIDTIGDEDHLIAIEADETERAALARRFDLVTVDRLTAEVHVRRVGQIVHAHGIVRAGVVQSCVATGEPLPVTVSAPLLLRFVPEAEMAAQEEMELEADDCDTIGYDGAAVDLGEAAAETLYLALDPFPRAPDADQTLKAAGVVDAEDVGPFAALKSLRDKLGK</sequence>
<evidence type="ECO:0000313" key="1">
    <source>
        <dbReference type="EMBL" id="TVV73693.1"/>
    </source>
</evidence>
<accession>A0A558R2T5</accession>
<evidence type="ECO:0000313" key="2">
    <source>
        <dbReference type="Proteomes" id="UP000318681"/>
    </source>
</evidence>